<keyword evidence="6 11" id="KW-0378">Hydrolase</keyword>
<accession>A0ABU9B5W7</accession>
<evidence type="ECO:0000256" key="10">
    <source>
        <dbReference type="ARBA" id="ARBA00048523"/>
    </source>
</evidence>
<keyword evidence="7" id="KW-0460">Magnesium</keyword>
<comment type="pathway">
    <text evidence="2">Amino-acid biosynthesis; L-serine biosynthesis; L-serine from 3-phospho-D-glycerate: step 3/3.</text>
</comment>
<dbReference type="Proteomes" id="UP001368500">
    <property type="component" value="Unassembled WGS sequence"/>
</dbReference>
<evidence type="ECO:0000256" key="5">
    <source>
        <dbReference type="ARBA" id="ARBA00022723"/>
    </source>
</evidence>
<dbReference type="InterPro" id="IPR050582">
    <property type="entry name" value="HAD-like_SerB"/>
</dbReference>
<name>A0ABU9B5W7_9BURK</name>
<keyword evidence="8" id="KW-0718">Serine biosynthesis</keyword>
<reference evidence="11 12" key="1">
    <citation type="submission" date="2024-04" db="EMBL/GenBank/DDBJ databases">
        <title>Novel species of the genus Ideonella isolated from streams.</title>
        <authorList>
            <person name="Lu H."/>
        </authorList>
    </citation>
    <scope>NUCLEOTIDE SEQUENCE [LARGE SCALE GENOMIC DNA]</scope>
    <source>
        <strain evidence="11 12">BYS139W</strain>
    </source>
</reference>
<comment type="cofactor">
    <cofactor evidence="1">
        <name>Mg(2+)</name>
        <dbReference type="ChEBI" id="CHEBI:18420"/>
    </cofactor>
</comment>
<keyword evidence="12" id="KW-1185">Reference proteome</keyword>
<gene>
    <name evidence="11" type="primary">thrH</name>
    <name evidence="11" type="ORF">AACH11_03885</name>
</gene>
<evidence type="ECO:0000256" key="1">
    <source>
        <dbReference type="ARBA" id="ARBA00001946"/>
    </source>
</evidence>
<proteinExistence type="predicted"/>
<dbReference type="RefSeq" id="WP_341372883.1">
    <property type="nucleotide sequence ID" value="NZ_JBBUTF010000003.1"/>
</dbReference>
<sequence>MQVVCLDLEGVLIPEIWIAFAERTGIAEFRRTTREEPDYDKLMTFRLGLLRQHGLKLQDIQDVIGGMSPMDGAKDFLDDLRSRFQVIILSDTFYEFADPLMRQLGRPTLFCHKLETDAEGYVSAYKLRQPNQKFHAVNALKGLNFQVIAAGDSYNDTGMLGAADAGFFIHPPESITKQFPQYPVNHSYAELKAHIDAASVRLKAQAQA</sequence>
<evidence type="ECO:0000256" key="6">
    <source>
        <dbReference type="ARBA" id="ARBA00022801"/>
    </source>
</evidence>
<comment type="caution">
    <text evidence="11">The sequence shown here is derived from an EMBL/GenBank/DDBJ whole genome shotgun (WGS) entry which is preliminary data.</text>
</comment>
<dbReference type="EMBL" id="JBBUTF010000003">
    <property type="protein sequence ID" value="MEK8025101.1"/>
    <property type="molecule type" value="Genomic_DNA"/>
</dbReference>
<keyword evidence="4" id="KW-0028">Amino-acid biosynthesis</keyword>
<evidence type="ECO:0000313" key="11">
    <source>
        <dbReference type="EMBL" id="MEK8025101.1"/>
    </source>
</evidence>
<organism evidence="11 12">
    <name type="scientific">Pseudaquabacterium rugosum</name>
    <dbReference type="NCBI Taxonomy" id="2984194"/>
    <lineage>
        <taxon>Bacteria</taxon>
        <taxon>Pseudomonadati</taxon>
        <taxon>Pseudomonadota</taxon>
        <taxon>Betaproteobacteria</taxon>
        <taxon>Burkholderiales</taxon>
        <taxon>Sphaerotilaceae</taxon>
        <taxon>Pseudaquabacterium</taxon>
    </lineage>
</organism>
<evidence type="ECO:0000256" key="7">
    <source>
        <dbReference type="ARBA" id="ARBA00022842"/>
    </source>
</evidence>
<evidence type="ECO:0000313" key="12">
    <source>
        <dbReference type="Proteomes" id="UP001368500"/>
    </source>
</evidence>
<dbReference type="PANTHER" id="PTHR43344">
    <property type="entry name" value="PHOSPHOSERINE PHOSPHATASE"/>
    <property type="match status" value="1"/>
</dbReference>
<dbReference type="EC" id="3.1.3.3" evidence="3"/>
<comment type="catalytic activity">
    <reaction evidence="10">
        <text>O-phospho-D-serine + H2O = D-serine + phosphate</text>
        <dbReference type="Rhea" id="RHEA:24873"/>
        <dbReference type="ChEBI" id="CHEBI:15377"/>
        <dbReference type="ChEBI" id="CHEBI:35247"/>
        <dbReference type="ChEBI" id="CHEBI:43474"/>
        <dbReference type="ChEBI" id="CHEBI:58680"/>
        <dbReference type="EC" id="3.1.3.3"/>
    </reaction>
</comment>
<dbReference type="InterPro" id="IPR011863">
    <property type="entry name" value="HSK-PSP"/>
</dbReference>
<protein>
    <recommendedName>
        <fullName evidence="3">phosphoserine phosphatase</fullName>
        <ecNumber evidence="3">3.1.3.3</ecNumber>
    </recommendedName>
</protein>
<dbReference type="Gene3D" id="3.40.50.1000">
    <property type="entry name" value="HAD superfamily/HAD-like"/>
    <property type="match status" value="1"/>
</dbReference>
<keyword evidence="5" id="KW-0479">Metal-binding</keyword>
<dbReference type="PANTHER" id="PTHR43344:SF2">
    <property type="entry name" value="PHOSPHOSERINE PHOSPHATASE"/>
    <property type="match status" value="1"/>
</dbReference>
<dbReference type="GO" id="GO:0016787">
    <property type="term" value="F:hydrolase activity"/>
    <property type="evidence" value="ECO:0007669"/>
    <property type="project" value="UniProtKB-KW"/>
</dbReference>
<dbReference type="Pfam" id="PF00702">
    <property type="entry name" value="Hydrolase"/>
    <property type="match status" value="1"/>
</dbReference>
<dbReference type="NCBIfam" id="NF010109">
    <property type="entry name" value="PRK13582.1"/>
    <property type="match status" value="1"/>
</dbReference>
<dbReference type="NCBIfam" id="TIGR02137">
    <property type="entry name" value="HSK-PSP"/>
    <property type="match status" value="1"/>
</dbReference>
<evidence type="ECO:0000256" key="8">
    <source>
        <dbReference type="ARBA" id="ARBA00023299"/>
    </source>
</evidence>
<dbReference type="InterPro" id="IPR023214">
    <property type="entry name" value="HAD_sf"/>
</dbReference>
<evidence type="ECO:0000256" key="3">
    <source>
        <dbReference type="ARBA" id="ARBA00012640"/>
    </source>
</evidence>
<comment type="catalytic activity">
    <reaction evidence="9">
        <text>O-phospho-L-serine + H2O = L-serine + phosphate</text>
        <dbReference type="Rhea" id="RHEA:21208"/>
        <dbReference type="ChEBI" id="CHEBI:15377"/>
        <dbReference type="ChEBI" id="CHEBI:33384"/>
        <dbReference type="ChEBI" id="CHEBI:43474"/>
        <dbReference type="ChEBI" id="CHEBI:57524"/>
        <dbReference type="EC" id="3.1.3.3"/>
    </reaction>
</comment>
<evidence type="ECO:0000256" key="2">
    <source>
        <dbReference type="ARBA" id="ARBA00005135"/>
    </source>
</evidence>
<evidence type="ECO:0000256" key="9">
    <source>
        <dbReference type="ARBA" id="ARBA00048138"/>
    </source>
</evidence>
<dbReference type="InterPro" id="IPR036412">
    <property type="entry name" value="HAD-like_sf"/>
</dbReference>
<evidence type="ECO:0000256" key="4">
    <source>
        <dbReference type="ARBA" id="ARBA00022605"/>
    </source>
</evidence>
<dbReference type="SUPFAM" id="SSF56784">
    <property type="entry name" value="HAD-like"/>
    <property type="match status" value="1"/>
</dbReference>
<dbReference type="Gene3D" id="3.90.1470.10">
    <property type="entry name" value="thrh gene product, domain 2"/>
    <property type="match status" value="1"/>
</dbReference>